<keyword evidence="7 10" id="KW-0067">ATP-binding</keyword>
<evidence type="ECO:0000256" key="5">
    <source>
        <dbReference type="ARBA" id="ARBA00022618"/>
    </source>
</evidence>
<evidence type="ECO:0000256" key="9">
    <source>
        <dbReference type="ARBA" id="ARBA00023306"/>
    </source>
</evidence>
<dbReference type="GO" id="GO:0051301">
    <property type="term" value="P:cell division"/>
    <property type="evidence" value="ECO:0007669"/>
    <property type="project" value="UniProtKB-UniRule"/>
</dbReference>
<dbReference type="PROSITE" id="PS50893">
    <property type="entry name" value="ABC_TRANSPORTER_2"/>
    <property type="match status" value="1"/>
</dbReference>
<dbReference type="Gene3D" id="3.40.50.300">
    <property type="entry name" value="P-loop containing nucleotide triphosphate hydrolases"/>
    <property type="match status" value="1"/>
</dbReference>
<protein>
    <recommendedName>
        <fullName evidence="2 10">Cell division ATP-binding protein FtsE</fullName>
    </recommendedName>
</protein>
<keyword evidence="6 10" id="KW-0547">Nucleotide-binding</keyword>
<keyword evidence="3" id="KW-0813">Transport</keyword>
<evidence type="ECO:0000256" key="7">
    <source>
        <dbReference type="ARBA" id="ARBA00022840"/>
    </source>
</evidence>
<keyword evidence="8 10" id="KW-0472">Membrane</keyword>
<keyword evidence="9 10" id="KW-0131">Cell cycle</keyword>
<dbReference type="PANTHER" id="PTHR24220:SF470">
    <property type="entry name" value="CELL DIVISION ATP-BINDING PROTEIN FTSE"/>
    <property type="match status" value="1"/>
</dbReference>
<comment type="caution">
    <text evidence="12">The sequence shown here is derived from an EMBL/GenBank/DDBJ whole genome shotgun (WGS) entry which is preliminary data.</text>
</comment>
<keyword evidence="4 10" id="KW-1003">Cell membrane</keyword>
<evidence type="ECO:0000313" key="12">
    <source>
        <dbReference type="EMBL" id="PTQ50966.1"/>
    </source>
</evidence>
<evidence type="ECO:0000256" key="3">
    <source>
        <dbReference type="ARBA" id="ARBA00022448"/>
    </source>
</evidence>
<keyword evidence="5 10" id="KW-0132">Cell division</keyword>
<dbReference type="GO" id="GO:0005886">
    <property type="term" value="C:plasma membrane"/>
    <property type="evidence" value="ECO:0007669"/>
    <property type="project" value="UniProtKB-SubCell"/>
</dbReference>
<dbReference type="FunFam" id="3.40.50.300:FF:000056">
    <property type="entry name" value="Cell division ATP-binding protein FtsE"/>
    <property type="match status" value="1"/>
</dbReference>
<dbReference type="AlphaFoldDB" id="A0A2T5G454"/>
<name>A0A2T5G454_9BACL</name>
<evidence type="ECO:0000256" key="1">
    <source>
        <dbReference type="ARBA" id="ARBA00005417"/>
    </source>
</evidence>
<dbReference type="GO" id="GO:0016887">
    <property type="term" value="F:ATP hydrolysis activity"/>
    <property type="evidence" value="ECO:0007669"/>
    <property type="project" value="InterPro"/>
</dbReference>
<organism evidence="12 13">
    <name type="scientific">Brockia lithotrophica</name>
    <dbReference type="NCBI Taxonomy" id="933949"/>
    <lineage>
        <taxon>Bacteria</taxon>
        <taxon>Bacillati</taxon>
        <taxon>Bacillota</taxon>
        <taxon>Bacilli</taxon>
        <taxon>Bacillales</taxon>
        <taxon>Bacillales Family X. Incertae Sedis</taxon>
        <taxon>Brockia</taxon>
    </lineage>
</organism>
<comment type="subcellular location">
    <subcellularLocation>
        <location evidence="10">Cell membrane</location>
        <topology evidence="10">Peripheral membrane protein</topology>
        <orientation evidence="10">Cytoplasmic side</orientation>
    </subcellularLocation>
</comment>
<dbReference type="InterPro" id="IPR005286">
    <property type="entry name" value="Cell_div_FtsE"/>
</dbReference>
<comment type="similarity">
    <text evidence="1 10">Belongs to the ABC transporter superfamily.</text>
</comment>
<comment type="function">
    <text evidence="10">Part of the ABC transporter FtsEX involved in cellular division.</text>
</comment>
<dbReference type="GO" id="GO:0022857">
    <property type="term" value="F:transmembrane transporter activity"/>
    <property type="evidence" value="ECO:0007669"/>
    <property type="project" value="TreeGrafter"/>
</dbReference>
<proteinExistence type="inferred from homology"/>
<accession>A0A2T5G454</accession>
<dbReference type="InterPro" id="IPR003593">
    <property type="entry name" value="AAA+_ATPase"/>
</dbReference>
<dbReference type="GO" id="GO:0005524">
    <property type="term" value="F:ATP binding"/>
    <property type="evidence" value="ECO:0007669"/>
    <property type="project" value="UniProtKB-UniRule"/>
</dbReference>
<gene>
    <name evidence="10" type="primary">ftsE</name>
    <name evidence="12" type="ORF">BLITH_1204</name>
</gene>
<dbReference type="Pfam" id="PF00005">
    <property type="entry name" value="ABC_tran"/>
    <property type="match status" value="1"/>
</dbReference>
<evidence type="ECO:0000256" key="4">
    <source>
        <dbReference type="ARBA" id="ARBA00022475"/>
    </source>
</evidence>
<dbReference type="NCBIfam" id="TIGR02673">
    <property type="entry name" value="FtsE"/>
    <property type="match status" value="1"/>
</dbReference>
<dbReference type="InterPro" id="IPR017871">
    <property type="entry name" value="ABC_transporter-like_CS"/>
</dbReference>
<dbReference type="InterPro" id="IPR027417">
    <property type="entry name" value="P-loop_NTPase"/>
</dbReference>
<evidence type="ECO:0000313" key="13">
    <source>
        <dbReference type="Proteomes" id="UP000244016"/>
    </source>
</evidence>
<reference evidence="12 13" key="1">
    <citation type="submission" date="2017-08" db="EMBL/GenBank/DDBJ databases">
        <title>Burning lignite coal seam in the remote Altai Mountains harbors a hydrogen-driven thermophilic microbial community.</title>
        <authorList>
            <person name="Kadnikov V.V."/>
            <person name="Mardanov A.V."/>
            <person name="Ivasenko D."/>
            <person name="Beletsky A.V."/>
            <person name="Karnachuk O.V."/>
            <person name="Ravin N.V."/>
        </authorList>
    </citation>
    <scope>NUCLEOTIDE SEQUENCE [LARGE SCALE GENOMIC DNA]</scope>
    <source>
        <strain evidence="12">AL31</strain>
    </source>
</reference>
<dbReference type="SMART" id="SM00382">
    <property type="entry name" value="AAA"/>
    <property type="match status" value="1"/>
</dbReference>
<evidence type="ECO:0000259" key="11">
    <source>
        <dbReference type="PROSITE" id="PS50893"/>
    </source>
</evidence>
<evidence type="ECO:0000256" key="2">
    <source>
        <dbReference type="ARBA" id="ARBA00020019"/>
    </source>
</evidence>
<dbReference type="PANTHER" id="PTHR24220">
    <property type="entry name" value="IMPORT ATP-BINDING PROTEIN"/>
    <property type="match status" value="1"/>
</dbReference>
<evidence type="ECO:0000256" key="10">
    <source>
        <dbReference type="RuleBase" id="RU365094"/>
    </source>
</evidence>
<evidence type="ECO:0000256" key="6">
    <source>
        <dbReference type="ARBA" id="ARBA00022741"/>
    </source>
</evidence>
<dbReference type="EMBL" id="PEBW01000008">
    <property type="protein sequence ID" value="PTQ50966.1"/>
    <property type="molecule type" value="Genomic_DNA"/>
</dbReference>
<dbReference type="InterPro" id="IPR003439">
    <property type="entry name" value="ABC_transporter-like_ATP-bd"/>
</dbReference>
<dbReference type="InterPro" id="IPR015854">
    <property type="entry name" value="ABC_transpr_LolD-like"/>
</dbReference>
<evidence type="ECO:0000256" key="8">
    <source>
        <dbReference type="ARBA" id="ARBA00023136"/>
    </source>
</evidence>
<comment type="subunit">
    <text evidence="10">Homodimer. Forms a membrane-associated complex with FtsX.</text>
</comment>
<dbReference type="Proteomes" id="UP000244016">
    <property type="component" value="Unassembled WGS sequence"/>
</dbReference>
<sequence length="227" mass="25672">MIELKSVWKSYGKIHALRNISLTVEPGEFVYLIGPSGAGKTTLLKLLYGEETPTEGEMRVAGFTIGRKRPRHLPFLRRKVGVVFQDFRLLDHLTVEENVAFALEVLEYPPDEVRRRVRDVLHLVGIPHLVRRFPAQLSGGEKQRVAIARAIAPKPEILLADEPTGNLDPDNARRILQILDEINLTGTTVLMATHNRELVERFRRRTLLLMEGRILRDSAAGVIPHEA</sequence>
<feature type="domain" description="ABC transporter" evidence="11">
    <location>
        <begin position="2"/>
        <end position="227"/>
    </location>
</feature>
<dbReference type="PROSITE" id="PS00211">
    <property type="entry name" value="ABC_TRANSPORTER_1"/>
    <property type="match status" value="1"/>
</dbReference>
<dbReference type="SUPFAM" id="SSF52540">
    <property type="entry name" value="P-loop containing nucleoside triphosphate hydrolases"/>
    <property type="match status" value="1"/>
</dbReference>